<proteinExistence type="predicted"/>
<dbReference type="InterPro" id="IPR027417">
    <property type="entry name" value="P-loop_NTPase"/>
</dbReference>
<gene>
    <name evidence="2" type="ORF">DYBT9275_04641</name>
</gene>
<accession>A0A916N6J1</accession>
<comment type="caution">
    <text evidence="2">The sequence shown here is derived from an EMBL/GenBank/DDBJ whole genome shotgun (WGS) entry which is preliminary data.</text>
</comment>
<dbReference type="EMBL" id="CAJRAF010000002">
    <property type="protein sequence ID" value="CAG5010089.1"/>
    <property type="molecule type" value="Genomic_DNA"/>
</dbReference>
<dbReference type="Gene3D" id="3.40.50.300">
    <property type="entry name" value="P-loop containing nucleotide triphosphate hydrolases"/>
    <property type="match status" value="1"/>
</dbReference>
<evidence type="ECO:0000313" key="3">
    <source>
        <dbReference type="Proteomes" id="UP000680038"/>
    </source>
</evidence>
<dbReference type="Proteomes" id="UP000680038">
    <property type="component" value="Unassembled WGS sequence"/>
</dbReference>
<dbReference type="AlphaFoldDB" id="A0A916N6J1"/>
<dbReference type="SUPFAM" id="SSF52540">
    <property type="entry name" value="P-loop containing nucleoside triphosphate hydrolases"/>
    <property type="match status" value="1"/>
</dbReference>
<name>A0A916N6J1_9BACT</name>
<keyword evidence="1" id="KW-0175">Coiled coil</keyword>
<organism evidence="2 3">
    <name type="scientific">Dyadobacter helix</name>
    <dbReference type="NCBI Taxonomy" id="2822344"/>
    <lineage>
        <taxon>Bacteria</taxon>
        <taxon>Pseudomonadati</taxon>
        <taxon>Bacteroidota</taxon>
        <taxon>Cytophagia</taxon>
        <taxon>Cytophagales</taxon>
        <taxon>Spirosomataceae</taxon>
        <taxon>Dyadobacter</taxon>
    </lineage>
</organism>
<evidence type="ECO:0000313" key="2">
    <source>
        <dbReference type="EMBL" id="CAG5010089.1"/>
    </source>
</evidence>
<dbReference type="RefSeq" id="WP_215240995.1">
    <property type="nucleotide sequence ID" value="NZ_CAJRAF010000002.1"/>
</dbReference>
<protein>
    <recommendedName>
        <fullName evidence="4">UDP-N-acetylglucosamine kinase</fullName>
    </recommendedName>
</protein>
<evidence type="ECO:0000256" key="1">
    <source>
        <dbReference type="SAM" id="Coils"/>
    </source>
</evidence>
<dbReference type="PANTHER" id="PTHR39206">
    <property type="entry name" value="SLL8004 PROTEIN"/>
    <property type="match status" value="1"/>
</dbReference>
<evidence type="ECO:0008006" key="4">
    <source>
        <dbReference type="Google" id="ProtNLM"/>
    </source>
</evidence>
<sequence length="231" mass="26076">MKPQFYILGGPNGAGKSTVGHLHVIAGTHIFNGDLIYAALLEKYPNYDPEKLKGGVPSQLEKDKAVAISQQKHFAFETNYSTDLAKELTQEFRSNGYESTMIYFGIDDLESSLSRVKVRVSLGGHDVRLKDIAFNFSEGIVRVKKDIRIFDNVLFVDTSTLGKASVIASYRKDTGDHLILQEDVNWFNLNFREQIIEMALQKKKALKTLERLQAEEETSTQKKQGRKGPKF</sequence>
<keyword evidence="3" id="KW-1185">Reference proteome</keyword>
<dbReference type="PANTHER" id="PTHR39206:SF1">
    <property type="entry name" value="SLL8004 PROTEIN"/>
    <property type="match status" value="1"/>
</dbReference>
<feature type="coiled-coil region" evidence="1">
    <location>
        <begin position="195"/>
        <end position="222"/>
    </location>
</feature>
<reference evidence="2" key="1">
    <citation type="submission" date="2021-04" db="EMBL/GenBank/DDBJ databases">
        <authorList>
            <person name="Rodrigo-Torres L."/>
            <person name="Arahal R. D."/>
            <person name="Lucena T."/>
        </authorList>
    </citation>
    <scope>NUCLEOTIDE SEQUENCE</scope>
    <source>
        <strain evidence="2">CECT 9275</strain>
    </source>
</reference>